<comment type="caution">
    <text evidence="17">The sequence shown here is derived from an EMBL/GenBank/DDBJ whole genome shotgun (WGS) entry which is preliminary data.</text>
</comment>
<dbReference type="InterPro" id="IPR037066">
    <property type="entry name" value="Plug_dom_sf"/>
</dbReference>
<reference evidence="17" key="1">
    <citation type="journal article" date="2014" name="Int. J. Syst. Evol. Microbiol.">
        <title>Complete genome sequence of Corynebacterium casei LMG S-19264T (=DSM 44701T), isolated from a smear-ripened cheese.</title>
        <authorList>
            <consortium name="US DOE Joint Genome Institute (JGI-PGF)"/>
            <person name="Walter F."/>
            <person name="Albersmeier A."/>
            <person name="Kalinowski J."/>
            <person name="Ruckert C."/>
        </authorList>
    </citation>
    <scope>NUCLEOTIDE SEQUENCE</scope>
    <source>
        <strain evidence="17">CCM 7897</strain>
    </source>
</reference>
<dbReference type="PANTHER" id="PTHR32552:SF85">
    <property type="entry name" value="BLL7968 PROTEIN"/>
    <property type="match status" value="1"/>
</dbReference>
<dbReference type="InterPro" id="IPR012910">
    <property type="entry name" value="Plug_dom"/>
</dbReference>
<evidence type="ECO:0000256" key="6">
    <source>
        <dbReference type="ARBA" id="ARBA00022729"/>
    </source>
</evidence>
<evidence type="ECO:0000256" key="1">
    <source>
        <dbReference type="ARBA" id="ARBA00004571"/>
    </source>
</evidence>
<evidence type="ECO:0000259" key="16">
    <source>
        <dbReference type="Pfam" id="PF07715"/>
    </source>
</evidence>
<evidence type="ECO:0000256" key="8">
    <source>
        <dbReference type="ARBA" id="ARBA00023077"/>
    </source>
</evidence>
<evidence type="ECO:0000256" key="7">
    <source>
        <dbReference type="ARBA" id="ARBA00023065"/>
    </source>
</evidence>
<feature type="compositionally biased region" description="Low complexity" evidence="14">
    <location>
        <begin position="11"/>
        <end position="21"/>
    </location>
</feature>
<gene>
    <name evidence="17" type="ORF">GCM10007301_30590</name>
</gene>
<dbReference type="GO" id="GO:0038023">
    <property type="term" value="F:signaling receptor activity"/>
    <property type="evidence" value="ECO:0007669"/>
    <property type="project" value="InterPro"/>
</dbReference>
<evidence type="ECO:0000256" key="12">
    <source>
        <dbReference type="PROSITE-ProRule" id="PRU01360"/>
    </source>
</evidence>
<reference evidence="17" key="2">
    <citation type="submission" date="2020-09" db="EMBL/GenBank/DDBJ databases">
        <authorList>
            <person name="Sun Q."/>
            <person name="Sedlacek I."/>
        </authorList>
    </citation>
    <scope>NUCLEOTIDE SEQUENCE</scope>
    <source>
        <strain evidence="17">CCM 7897</strain>
    </source>
</reference>
<accession>A0A917C4Q2</accession>
<evidence type="ECO:0000256" key="11">
    <source>
        <dbReference type="ARBA" id="ARBA00023237"/>
    </source>
</evidence>
<evidence type="ECO:0000313" key="17">
    <source>
        <dbReference type="EMBL" id="GGF68794.1"/>
    </source>
</evidence>
<dbReference type="PROSITE" id="PS52016">
    <property type="entry name" value="TONB_DEPENDENT_REC_3"/>
    <property type="match status" value="1"/>
</dbReference>
<feature type="region of interest" description="Disordered" evidence="14">
    <location>
        <begin position="1"/>
        <end position="30"/>
    </location>
</feature>
<dbReference type="InterPro" id="IPR039426">
    <property type="entry name" value="TonB-dep_rcpt-like"/>
</dbReference>
<dbReference type="InterPro" id="IPR000531">
    <property type="entry name" value="Beta-barrel_TonB"/>
</dbReference>
<keyword evidence="3 12" id="KW-0813">Transport</keyword>
<dbReference type="GO" id="GO:0015891">
    <property type="term" value="P:siderophore transport"/>
    <property type="evidence" value="ECO:0007669"/>
    <property type="project" value="InterPro"/>
</dbReference>
<dbReference type="GO" id="GO:0009279">
    <property type="term" value="C:cell outer membrane"/>
    <property type="evidence" value="ECO:0007669"/>
    <property type="project" value="UniProtKB-SubCell"/>
</dbReference>
<keyword evidence="8 13" id="KW-0798">TonB box</keyword>
<organism evidence="17 18">
    <name type="scientific">Azorhizobium oxalatiphilum</name>
    <dbReference type="NCBI Taxonomy" id="980631"/>
    <lineage>
        <taxon>Bacteria</taxon>
        <taxon>Pseudomonadati</taxon>
        <taxon>Pseudomonadota</taxon>
        <taxon>Alphaproteobacteria</taxon>
        <taxon>Hyphomicrobiales</taxon>
        <taxon>Xanthobacteraceae</taxon>
        <taxon>Azorhizobium</taxon>
    </lineage>
</organism>
<dbReference type="Gene3D" id="2.40.170.20">
    <property type="entry name" value="TonB-dependent receptor, beta-barrel domain"/>
    <property type="match status" value="1"/>
</dbReference>
<feature type="domain" description="TonB-dependent receptor plug" evidence="16">
    <location>
        <begin position="69"/>
        <end position="165"/>
    </location>
</feature>
<dbReference type="Pfam" id="PF07715">
    <property type="entry name" value="Plug"/>
    <property type="match status" value="1"/>
</dbReference>
<name>A0A917C4Q2_9HYPH</name>
<evidence type="ECO:0000256" key="5">
    <source>
        <dbReference type="ARBA" id="ARBA00022692"/>
    </source>
</evidence>
<keyword evidence="6" id="KW-0732">Signal</keyword>
<protein>
    <submittedName>
        <fullName evidence="17">TonB-dependent receptor</fullName>
    </submittedName>
</protein>
<evidence type="ECO:0000313" key="18">
    <source>
        <dbReference type="Proteomes" id="UP000606044"/>
    </source>
</evidence>
<evidence type="ECO:0000256" key="2">
    <source>
        <dbReference type="ARBA" id="ARBA00009810"/>
    </source>
</evidence>
<feature type="domain" description="TonB-dependent receptor-like beta-barrel" evidence="15">
    <location>
        <begin position="236"/>
        <end position="677"/>
    </location>
</feature>
<evidence type="ECO:0000256" key="9">
    <source>
        <dbReference type="ARBA" id="ARBA00023136"/>
    </source>
</evidence>
<evidence type="ECO:0000256" key="4">
    <source>
        <dbReference type="ARBA" id="ARBA00022452"/>
    </source>
</evidence>
<dbReference type="Proteomes" id="UP000606044">
    <property type="component" value="Unassembled WGS sequence"/>
</dbReference>
<sequence>MSVAHVDMSHAQQATAQASASGQGGETAWGSPEIALDTVSVTGAGEMATAGYQPITNSSATRTNMLILDIPQAVNVVSQEVINDQQDRTLDEVLRNVSNVTQANTLAGTQDAFIRRGFGDNRDGSVLTNGLRTVLPRSFNATTDRVEVLKGPASTLYGIQEPGGIINVITKKPQDVFGSSFELSGTSFGGGYGTFDITGPIANTNLAYRLIGEWQDNDYWRNYGEVKQNLIAPSLGWHGENTSVDVSYTHREYTVPFDRGTIFDPTTGKAVTTDRRIQFTEPYNITNGQSDLVLVNASHNFNDKWKLKVDYAYSHDSYSDNQARVMAYDPATGNLTRRADSTNGSYQTQHNVRADLSGEFTVAGFKNELLVGAAYSDYDLLRTDMIRCPNTTGFNIYRPVYGTLAKCTRVSAADSDQTIQQSVYSGYIQDALYLTDQWILVGGVSFQQYTQYAGKGRPFNANTDSDGTSVNPRAGIVYKLTPDISLYANFATGFVPQSSIADNIGSLPPEESVSYEAGAKFELMNGLTATAAIFNIEKKNVLYNETLSNGDTVARTAGKVRSQGFEFDMAGRLTDRINIIASYGYQDVKVVEDPTYAGNSPVNVSPYTASMFMTYDVGRVLGDDNLKIGGGFSAQGKRAGDAANSFYLPGYAVFDAMMAYTINVKNPMTIQLNVKNLFDTTYYTSSIGNNLGVAIGAPMEAVLSARVKF</sequence>
<keyword evidence="4 12" id="KW-1134">Transmembrane beta strand</keyword>
<evidence type="ECO:0000256" key="3">
    <source>
        <dbReference type="ARBA" id="ARBA00022448"/>
    </source>
</evidence>
<dbReference type="Pfam" id="PF00593">
    <property type="entry name" value="TonB_dep_Rec_b-barrel"/>
    <property type="match status" value="1"/>
</dbReference>
<dbReference type="RefSeq" id="WP_244644436.1">
    <property type="nucleotide sequence ID" value="NZ_BMCT01000004.1"/>
</dbReference>
<keyword evidence="11 12" id="KW-0998">Cell outer membrane</keyword>
<dbReference type="Gene3D" id="2.170.130.10">
    <property type="entry name" value="TonB-dependent receptor, plug domain"/>
    <property type="match status" value="1"/>
</dbReference>
<evidence type="ECO:0000259" key="15">
    <source>
        <dbReference type="Pfam" id="PF00593"/>
    </source>
</evidence>
<dbReference type="EMBL" id="BMCT01000004">
    <property type="protein sequence ID" value="GGF68794.1"/>
    <property type="molecule type" value="Genomic_DNA"/>
</dbReference>
<keyword evidence="9 12" id="KW-0472">Membrane</keyword>
<keyword evidence="10 17" id="KW-0675">Receptor</keyword>
<dbReference type="CDD" id="cd01347">
    <property type="entry name" value="ligand_gated_channel"/>
    <property type="match status" value="1"/>
</dbReference>
<dbReference type="InterPro" id="IPR010105">
    <property type="entry name" value="TonB_sidphr_rcpt"/>
</dbReference>
<dbReference type="FunFam" id="2.170.130.10:FF:000001">
    <property type="entry name" value="Catecholate siderophore TonB-dependent receptor"/>
    <property type="match status" value="1"/>
</dbReference>
<evidence type="ECO:0000256" key="10">
    <source>
        <dbReference type="ARBA" id="ARBA00023170"/>
    </source>
</evidence>
<dbReference type="SUPFAM" id="SSF56935">
    <property type="entry name" value="Porins"/>
    <property type="match status" value="1"/>
</dbReference>
<keyword evidence="7" id="KW-0406">Ion transport</keyword>
<evidence type="ECO:0000256" key="14">
    <source>
        <dbReference type="SAM" id="MobiDB-lite"/>
    </source>
</evidence>
<dbReference type="AlphaFoldDB" id="A0A917C4Q2"/>
<keyword evidence="5 12" id="KW-0812">Transmembrane</keyword>
<comment type="similarity">
    <text evidence="2 12 13">Belongs to the TonB-dependent receptor family.</text>
</comment>
<dbReference type="PANTHER" id="PTHR32552">
    <property type="entry name" value="FERRICHROME IRON RECEPTOR-RELATED"/>
    <property type="match status" value="1"/>
</dbReference>
<keyword evidence="18" id="KW-1185">Reference proteome</keyword>
<dbReference type="NCBIfam" id="TIGR01783">
    <property type="entry name" value="TonB-siderophor"/>
    <property type="match status" value="1"/>
</dbReference>
<dbReference type="GO" id="GO:0015344">
    <property type="term" value="F:siderophore uptake transmembrane transporter activity"/>
    <property type="evidence" value="ECO:0007669"/>
    <property type="project" value="TreeGrafter"/>
</dbReference>
<dbReference type="InterPro" id="IPR036942">
    <property type="entry name" value="Beta-barrel_TonB_sf"/>
</dbReference>
<comment type="subcellular location">
    <subcellularLocation>
        <location evidence="1 12">Cell outer membrane</location>
        <topology evidence="1 12">Multi-pass membrane protein</topology>
    </subcellularLocation>
</comment>
<proteinExistence type="inferred from homology"/>
<evidence type="ECO:0000256" key="13">
    <source>
        <dbReference type="RuleBase" id="RU003357"/>
    </source>
</evidence>